<dbReference type="InParanoid" id="A0A1X7VNE9"/>
<organism evidence="2">
    <name type="scientific">Amphimedon queenslandica</name>
    <name type="common">Sponge</name>
    <dbReference type="NCBI Taxonomy" id="400682"/>
    <lineage>
        <taxon>Eukaryota</taxon>
        <taxon>Metazoa</taxon>
        <taxon>Porifera</taxon>
        <taxon>Demospongiae</taxon>
        <taxon>Heteroscleromorpha</taxon>
        <taxon>Haplosclerida</taxon>
        <taxon>Niphatidae</taxon>
        <taxon>Amphimedon</taxon>
    </lineage>
</organism>
<feature type="region of interest" description="Disordered" evidence="1">
    <location>
        <begin position="286"/>
        <end position="367"/>
    </location>
</feature>
<name>A0A1X7VNE9_AMPQE</name>
<dbReference type="KEGG" id="aqu:109590202"/>
<evidence type="ECO:0000313" key="3">
    <source>
        <dbReference type="Proteomes" id="UP000007879"/>
    </source>
</evidence>
<feature type="compositionally biased region" description="Low complexity" evidence="1">
    <location>
        <begin position="304"/>
        <end position="341"/>
    </location>
</feature>
<reference evidence="2" key="2">
    <citation type="submission" date="2017-05" db="UniProtKB">
        <authorList>
            <consortium name="EnsemblMetazoa"/>
        </authorList>
    </citation>
    <scope>IDENTIFICATION</scope>
</reference>
<reference evidence="3" key="1">
    <citation type="journal article" date="2010" name="Nature">
        <title>The Amphimedon queenslandica genome and the evolution of animal complexity.</title>
        <authorList>
            <person name="Srivastava M."/>
            <person name="Simakov O."/>
            <person name="Chapman J."/>
            <person name="Fahey B."/>
            <person name="Gauthier M.E."/>
            <person name="Mitros T."/>
            <person name="Richards G.S."/>
            <person name="Conaco C."/>
            <person name="Dacre M."/>
            <person name="Hellsten U."/>
            <person name="Larroux C."/>
            <person name="Putnam N.H."/>
            <person name="Stanke M."/>
            <person name="Adamska M."/>
            <person name="Darling A."/>
            <person name="Degnan S.M."/>
            <person name="Oakley T.H."/>
            <person name="Plachetzki D.C."/>
            <person name="Zhai Y."/>
            <person name="Adamski M."/>
            <person name="Calcino A."/>
            <person name="Cummins S.F."/>
            <person name="Goodstein D.M."/>
            <person name="Harris C."/>
            <person name="Jackson D.J."/>
            <person name="Leys S.P."/>
            <person name="Shu S."/>
            <person name="Woodcroft B.J."/>
            <person name="Vervoort M."/>
            <person name="Kosik K.S."/>
            <person name="Manning G."/>
            <person name="Degnan B.M."/>
            <person name="Rokhsar D.S."/>
        </authorList>
    </citation>
    <scope>NUCLEOTIDE SEQUENCE [LARGE SCALE GENOMIC DNA]</scope>
</reference>
<dbReference type="AlphaFoldDB" id="A0A1X7VNE9"/>
<keyword evidence="3" id="KW-1185">Reference proteome</keyword>
<gene>
    <name evidence="2" type="primary">109590202</name>
</gene>
<dbReference type="Proteomes" id="UP000007879">
    <property type="component" value="Unassembled WGS sequence"/>
</dbReference>
<proteinExistence type="predicted"/>
<protein>
    <submittedName>
        <fullName evidence="2">Uncharacterized protein</fullName>
    </submittedName>
</protein>
<dbReference type="EnsemblMetazoa" id="Aqu2.1.41360_001">
    <property type="protein sequence ID" value="Aqu2.1.41360_001"/>
    <property type="gene ID" value="Aqu2.1.41360"/>
</dbReference>
<evidence type="ECO:0000256" key="1">
    <source>
        <dbReference type="SAM" id="MobiDB-lite"/>
    </source>
</evidence>
<dbReference type="EnsemblMetazoa" id="XM_020006125.1">
    <property type="protein sequence ID" value="XP_019861684.1"/>
    <property type="gene ID" value="LOC109590202"/>
</dbReference>
<feature type="region of interest" description="Disordered" evidence="1">
    <location>
        <begin position="1"/>
        <end position="36"/>
    </location>
</feature>
<feature type="compositionally biased region" description="Gly residues" evidence="1">
    <location>
        <begin position="347"/>
        <end position="356"/>
    </location>
</feature>
<sequence length="367" mass="40186">MQKPQPTLEEMKRQLQDIPVRTKTPPDSLIPPLSAPPRLTQEGMFLGFIIEKEPVRPFRADSDVERDGGGLSKIRDSVRPSFREERRQIKLISTPTEKTPGRYIFYDESGSNTVEFYADKRILEATDNGDVVTAVVYDKDPGEGKFNLKAISTETNSYQMKNEKNHCICLVLKDNRPELVSLSETDIKRETNVIQYLTVFQYGSADHDIAIFFSYGEGKKQYNCYLIPQASDAKASCKVCLKIVDVTNKNQDQQRVIHSQYVNFTTNPETSIDSTDDAEPIKHHHILSTNDPEARNGGGTLTHSLESSASGGSSDSGQGLSVKDSNGESSVSGGSIDSGSSLKDCNGGSGEGVGGGDESETSSLEQS</sequence>
<accession>A0A1X7VNE9</accession>
<evidence type="ECO:0000313" key="2">
    <source>
        <dbReference type="EnsemblMetazoa" id="Aqu2.1.41360_001"/>
    </source>
</evidence>